<dbReference type="Gene3D" id="3.40.50.1820">
    <property type="entry name" value="alpha/beta hydrolase"/>
    <property type="match status" value="1"/>
</dbReference>
<dbReference type="PANTHER" id="PTHR48098:SF1">
    <property type="entry name" value="DIACYLGLYCEROL ACYLTRANSFERASE_MYCOLYLTRANSFERASE AG85A"/>
    <property type="match status" value="1"/>
</dbReference>
<dbReference type="AlphaFoldDB" id="A0A5M6DAD8"/>
<accession>A0A5M6DAD8</accession>
<name>A0A5M6DAD8_9BACT</name>
<evidence type="ECO:0000313" key="4">
    <source>
        <dbReference type="Proteomes" id="UP000324479"/>
    </source>
</evidence>
<feature type="region of interest" description="Disordered" evidence="1">
    <location>
        <begin position="28"/>
        <end position="48"/>
    </location>
</feature>
<dbReference type="InterPro" id="IPR050583">
    <property type="entry name" value="Mycobacterial_A85_antigen"/>
</dbReference>
<dbReference type="RefSeq" id="WP_150076127.1">
    <property type="nucleotide sequence ID" value="NZ_VWOX01000004.1"/>
</dbReference>
<feature type="chain" id="PRO_5024373529" evidence="2">
    <location>
        <begin position="26"/>
        <end position="324"/>
    </location>
</feature>
<dbReference type="EMBL" id="VWOX01000004">
    <property type="protein sequence ID" value="KAA5544517.1"/>
    <property type="molecule type" value="Genomic_DNA"/>
</dbReference>
<keyword evidence="3" id="KW-0119">Carbohydrate metabolism</keyword>
<dbReference type="Pfam" id="PF00756">
    <property type="entry name" value="Esterase"/>
    <property type="match status" value="1"/>
</dbReference>
<dbReference type="SUPFAM" id="SSF53474">
    <property type="entry name" value="alpha/beta-Hydrolases"/>
    <property type="match status" value="1"/>
</dbReference>
<keyword evidence="4" id="KW-1185">Reference proteome</keyword>
<reference evidence="3 4" key="1">
    <citation type="submission" date="2019-08" db="EMBL/GenBank/DDBJ databases">
        <authorList>
            <person name="Dhanesh K."/>
            <person name="Kumar G."/>
            <person name="Sasikala C."/>
            <person name="Venkata Ramana C."/>
        </authorList>
    </citation>
    <scope>NUCLEOTIDE SEQUENCE [LARGE SCALE GENOMIC DNA]</scope>
    <source>
        <strain evidence="3 4">JC645</strain>
    </source>
</reference>
<keyword evidence="3" id="KW-0858">Xylan degradation</keyword>
<keyword evidence="3" id="KW-0326">Glycosidase</keyword>
<sequence>MIRYFVCVLIGCCLAAVIGPTAAVAQQESSAKASPAETKKKKKPQKPFRWVNPLPEHQIAGLEHATFDSRLADQAVGYAILLPPGYETSQQRYPVIYYLHGGRPGSEAKGVGVAREIVRLRGEHEVAPVIYVFVNGGPVSHYNVPASIGVPGQPDAVGADVFIRELIPHIDATYRTIADRKGRGLEGFSQGGRGTMRLSLRYPEIFSSVAAGGGGYATEKRISESPDSAESETLRFAKGDNTWDLARTYAARKDAPKLHLMLYVGTDGFNYENNLQYMQFLKELGIEHKPLVVPDVPHSATKIYGKKGLEIMRFHEASFARQRR</sequence>
<dbReference type="PANTHER" id="PTHR48098">
    <property type="entry name" value="ENTEROCHELIN ESTERASE-RELATED"/>
    <property type="match status" value="1"/>
</dbReference>
<keyword evidence="3" id="KW-0624">Polysaccharide degradation</keyword>
<evidence type="ECO:0000256" key="1">
    <source>
        <dbReference type="SAM" id="MobiDB-lite"/>
    </source>
</evidence>
<evidence type="ECO:0000256" key="2">
    <source>
        <dbReference type="SAM" id="SignalP"/>
    </source>
</evidence>
<gene>
    <name evidence="3" type="ORF">FYK55_09320</name>
</gene>
<dbReference type="GO" id="GO:0016747">
    <property type="term" value="F:acyltransferase activity, transferring groups other than amino-acyl groups"/>
    <property type="evidence" value="ECO:0007669"/>
    <property type="project" value="TreeGrafter"/>
</dbReference>
<dbReference type="Proteomes" id="UP000324479">
    <property type="component" value="Unassembled WGS sequence"/>
</dbReference>
<dbReference type="InterPro" id="IPR029058">
    <property type="entry name" value="AB_hydrolase_fold"/>
</dbReference>
<dbReference type="GO" id="GO:0045493">
    <property type="term" value="P:xylan catabolic process"/>
    <property type="evidence" value="ECO:0007669"/>
    <property type="project" value="UniProtKB-KW"/>
</dbReference>
<dbReference type="InterPro" id="IPR000801">
    <property type="entry name" value="Esterase-like"/>
</dbReference>
<organism evidence="3 4">
    <name type="scientific">Roseiconus nitratireducens</name>
    <dbReference type="NCBI Taxonomy" id="2605748"/>
    <lineage>
        <taxon>Bacteria</taxon>
        <taxon>Pseudomonadati</taxon>
        <taxon>Planctomycetota</taxon>
        <taxon>Planctomycetia</taxon>
        <taxon>Pirellulales</taxon>
        <taxon>Pirellulaceae</taxon>
        <taxon>Roseiconus</taxon>
    </lineage>
</organism>
<keyword evidence="3" id="KW-0378">Hydrolase</keyword>
<dbReference type="GO" id="GO:0016798">
    <property type="term" value="F:hydrolase activity, acting on glycosyl bonds"/>
    <property type="evidence" value="ECO:0007669"/>
    <property type="project" value="UniProtKB-KW"/>
</dbReference>
<proteinExistence type="predicted"/>
<protein>
    <submittedName>
        <fullName evidence="3">1,4-beta-xylanase</fullName>
    </submittedName>
</protein>
<comment type="caution">
    <text evidence="3">The sequence shown here is derived from an EMBL/GenBank/DDBJ whole genome shotgun (WGS) entry which is preliminary data.</text>
</comment>
<evidence type="ECO:0000313" key="3">
    <source>
        <dbReference type="EMBL" id="KAA5544517.1"/>
    </source>
</evidence>
<feature type="signal peptide" evidence="2">
    <location>
        <begin position="1"/>
        <end position="25"/>
    </location>
</feature>
<keyword evidence="2" id="KW-0732">Signal</keyword>